<comment type="subcellular location">
    <subcellularLocation>
        <location evidence="1">Cell membrane</location>
        <topology evidence="1">Single-pass type I membrane protein</topology>
    </subcellularLocation>
</comment>
<evidence type="ECO:0000256" key="6">
    <source>
        <dbReference type="ARBA" id="ARBA00023136"/>
    </source>
</evidence>
<dbReference type="PROSITE" id="PS50835">
    <property type="entry name" value="IG_LIKE"/>
    <property type="match status" value="1"/>
</dbReference>
<evidence type="ECO:0000256" key="10">
    <source>
        <dbReference type="ARBA" id="ARBA00023319"/>
    </source>
</evidence>
<gene>
    <name evidence="14" type="ORF">G5714_024671</name>
</gene>
<keyword evidence="6 11" id="KW-0472">Membrane</keyword>
<dbReference type="GO" id="GO:0031295">
    <property type="term" value="P:T cell costimulation"/>
    <property type="evidence" value="ECO:0007669"/>
    <property type="project" value="TreeGrafter"/>
</dbReference>
<dbReference type="OrthoDB" id="9898017at2759"/>
<keyword evidence="15" id="KW-1185">Reference proteome</keyword>
<organism evidence="14 15">
    <name type="scientific">Onychostoma macrolepis</name>
    <dbReference type="NCBI Taxonomy" id="369639"/>
    <lineage>
        <taxon>Eukaryota</taxon>
        <taxon>Metazoa</taxon>
        <taxon>Chordata</taxon>
        <taxon>Craniata</taxon>
        <taxon>Vertebrata</taxon>
        <taxon>Euteleostomi</taxon>
        <taxon>Actinopterygii</taxon>
        <taxon>Neopterygii</taxon>
        <taxon>Teleostei</taxon>
        <taxon>Ostariophysi</taxon>
        <taxon>Cypriniformes</taxon>
        <taxon>Cyprinidae</taxon>
        <taxon>Acrossocheilinae</taxon>
        <taxon>Onychostoma</taxon>
    </lineage>
</organism>
<proteinExistence type="predicted"/>
<dbReference type="InterPro" id="IPR051713">
    <property type="entry name" value="T-cell_Activation_Regulation"/>
</dbReference>
<evidence type="ECO:0000256" key="12">
    <source>
        <dbReference type="SAM" id="SignalP"/>
    </source>
</evidence>
<keyword evidence="8" id="KW-0675">Receptor</keyword>
<sequence length="218" mass="24424">MKISCSFICVFAVLINKVCLQVTVEAVIGGSVVLPCSTEHDLKLLDTEVHWRHNGSKIVFDIIKGEDSLENQGQWYKNRAETFPEEYVRGNFSIKLSGLTHTDAGKYICLITPSDEQKTVELIINDFFVGETTKEKGNKSTDQETRPDRVEKPWLWIPVVILLTIILGLLFFLIIFRKKIPSCLMSGEHGLGSDSHEVVSPVPRYKSVTAADLDEAGK</sequence>
<dbReference type="GO" id="GO:0042130">
    <property type="term" value="P:negative regulation of T cell proliferation"/>
    <property type="evidence" value="ECO:0007669"/>
    <property type="project" value="TreeGrafter"/>
</dbReference>
<feature type="transmembrane region" description="Helical" evidence="11">
    <location>
        <begin position="154"/>
        <end position="176"/>
    </location>
</feature>
<dbReference type="AlphaFoldDB" id="A0A7J6BHU3"/>
<dbReference type="PANTHER" id="PTHR25466:SF14">
    <property type="entry name" value="BUTYROPHILIN SUBFAMILY 2 MEMBER A2-LIKE-RELATED"/>
    <property type="match status" value="1"/>
</dbReference>
<evidence type="ECO:0000256" key="5">
    <source>
        <dbReference type="ARBA" id="ARBA00022989"/>
    </source>
</evidence>
<dbReference type="Gene3D" id="2.60.40.10">
    <property type="entry name" value="Immunoglobulins"/>
    <property type="match status" value="1"/>
</dbReference>
<evidence type="ECO:0000256" key="11">
    <source>
        <dbReference type="SAM" id="Phobius"/>
    </source>
</evidence>
<keyword evidence="4 12" id="KW-0732">Signal</keyword>
<dbReference type="SMART" id="SM00409">
    <property type="entry name" value="IG"/>
    <property type="match status" value="1"/>
</dbReference>
<dbReference type="FunFam" id="2.60.40.10:FF:000142">
    <property type="entry name" value="V-set domain-containing T-cell activation inhibitor 1"/>
    <property type="match status" value="1"/>
</dbReference>
<dbReference type="InterPro" id="IPR003599">
    <property type="entry name" value="Ig_sub"/>
</dbReference>
<evidence type="ECO:0000313" key="15">
    <source>
        <dbReference type="Proteomes" id="UP000579812"/>
    </source>
</evidence>
<keyword evidence="10" id="KW-0393">Immunoglobulin domain</keyword>
<dbReference type="SUPFAM" id="SSF48726">
    <property type="entry name" value="Immunoglobulin"/>
    <property type="match status" value="1"/>
</dbReference>
<dbReference type="GO" id="GO:0042102">
    <property type="term" value="P:positive regulation of T cell proliferation"/>
    <property type="evidence" value="ECO:0007669"/>
    <property type="project" value="TreeGrafter"/>
</dbReference>
<evidence type="ECO:0000313" key="14">
    <source>
        <dbReference type="EMBL" id="KAF4094668.1"/>
    </source>
</evidence>
<keyword evidence="9" id="KW-0325">Glycoprotein</keyword>
<name>A0A7J6BHU3_9TELE</name>
<reference evidence="14 15" key="1">
    <citation type="submission" date="2020-04" db="EMBL/GenBank/DDBJ databases">
        <title>Chromosome-level genome assembly of a cyprinid fish Onychostoma macrolepis by integration of Nanopore Sequencing, Bionano and Hi-C technology.</title>
        <authorList>
            <person name="Wang D."/>
        </authorList>
    </citation>
    <scope>NUCLEOTIDE SEQUENCE [LARGE SCALE GENOMIC DNA]</scope>
    <source>
        <strain evidence="14">SWU-2019</strain>
        <tissue evidence="14">Muscle</tissue>
    </source>
</reference>
<feature type="signal peptide" evidence="12">
    <location>
        <begin position="1"/>
        <end position="20"/>
    </location>
</feature>
<comment type="caution">
    <text evidence="14">The sequence shown here is derived from an EMBL/GenBank/DDBJ whole genome shotgun (WGS) entry which is preliminary data.</text>
</comment>
<evidence type="ECO:0000256" key="2">
    <source>
        <dbReference type="ARBA" id="ARBA00022475"/>
    </source>
</evidence>
<keyword evidence="2" id="KW-1003">Cell membrane</keyword>
<evidence type="ECO:0000256" key="1">
    <source>
        <dbReference type="ARBA" id="ARBA00004251"/>
    </source>
</evidence>
<protein>
    <recommendedName>
        <fullName evidence="13">Ig-like domain-containing protein</fullName>
    </recommendedName>
</protein>
<keyword evidence="7" id="KW-1015">Disulfide bond</keyword>
<dbReference type="Proteomes" id="UP000579812">
    <property type="component" value="Unassembled WGS sequence"/>
</dbReference>
<dbReference type="EMBL" id="JAAMOB010000029">
    <property type="protein sequence ID" value="KAF4094668.1"/>
    <property type="molecule type" value="Genomic_DNA"/>
</dbReference>
<evidence type="ECO:0000256" key="9">
    <source>
        <dbReference type="ARBA" id="ARBA00023180"/>
    </source>
</evidence>
<dbReference type="Pfam" id="PF07686">
    <property type="entry name" value="V-set"/>
    <property type="match status" value="1"/>
</dbReference>
<evidence type="ECO:0000256" key="8">
    <source>
        <dbReference type="ARBA" id="ARBA00023170"/>
    </source>
</evidence>
<evidence type="ECO:0000256" key="3">
    <source>
        <dbReference type="ARBA" id="ARBA00022692"/>
    </source>
</evidence>
<feature type="domain" description="Ig-like" evidence="13">
    <location>
        <begin position="29"/>
        <end position="121"/>
    </location>
</feature>
<dbReference type="InterPro" id="IPR013106">
    <property type="entry name" value="Ig_V-set"/>
</dbReference>
<dbReference type="PANTHER" id="PTHR25466">
    <property type="entry name" value="T-LYMPHOCYTE ACTIVATION ANTIGEN"/>
    <property type="match status" value="1"/>
</dbReference>
<dbReference type="GO" id="GO:0071222">
    <property type="term" value="P:cellular response to lipopolysaccharide"/>
    <property type="evidence" value="ECO:0007669"/>
    <property type="project" value="TreeGrafter"/>
</dbReference>
<dbReference type="GO" id="GO:0006955">
    <property type="term" value="P:immune response"/>
    <property type="evidence" value="ECO:0007669"/>
    <property type="project" value="TreeGrafter"/>
</dbReference>
<dbReference type="InterPro" id="IPR036179">
    <property type="entry name" value="Ig-like_dom_sf"/>
</dbReference>
<dbReference type="GO" id="GO:0007166">
    <property type="term" value="P:cell surface receptor signaling pathway"/>
    <property type="evidence" value="ECO:0007669"/>
    <property type="project" value="TreeGrafter"/>
</dbReference>
<evidence type="ECO:0000256" key="4">
    <source>
        <dbReference type="ARBA" id="ARBA00022729"/>
    </source>
</evidence>
<feature type="chain" id="PRO_5029699148" description="Ig-like domain-containing protein" evidence="12">
    <location>
        <begin position="21"/>
        <end position="218"/>
    </location>
</feature>
<keyword evidence="5 11" id="KW-1133">Transmembrane helix</keyword>
<dbReference type="GO" id="GO:0009897">
    <property type="term" value="C:external side of plasma membrane"/>
    <property type="evidence" value="ECO:0007669"/>
    <property type="project" value="TreeGrafter"/>
</dbReference>
<dbReference type="InterPro" id="IPR013783">
    <property type="entry name" value="Ig-like_fold"/>
</dbReference>
<keyword evidence="3 11" id="KW-0812">Transmembrane</keyword>
<accession>A0A7J6BHU3</accession>
<evidence type="ECO:0000259" key="13">
    <source>
        <dbReference type="PROSITE" id="PS50835"/>
    </source>
</evidence>
<dbReference type="InterPro" id="IPR007110">
    <property type="entry name" value="Ig-like_dom"/>
</dbReference>
<evidence type="ECO:0000256" key="7">
    <source>
        <dbReference type="ARBA" id="ARBA00023157"/>
    </source>
</evidence>